<evidence type="ECO:0000313" key="2">
    <source>
        <dbReference type="EMBL" id="KAF6211938.1"/>
    </source>
</evidence>
<dbReference type="EMBL" id="WIXP02000004">
    <property type="protein sequence ID" value="KAF6211938.1"/>
    <property type="molecule type" value="Genomic_DNA"/>
</dbReference>
<feature type="transmembrane region" description="Helical" evidence="1">
    <location>
        <begin position="118"/>
        <end position="138"/>
    </location>
</feature>
<comment type="caution">
    <text evidence="2">The sequence shown here is derived from an EMBL/GenBank/DDBJ whole genome shotgun (WGS) entry which is preliminary data.</text>
</comment>
<evidence type="ECO:0000313" key="3">
    <source>
        <dbReference type="Proteomes" id="UP000466442"/>
    </source>
</evidence>
<feature type="transmembrane region" description="Helical" evidence="1">
    <location>
        <begin position="615"/>
        <end position="635"/>
    </location>
</feature>
<keyword evidence="1" id="KW-1133">Transmembrane helix</keyword>
<name>A0A8S9XUL9_APOLU</name>
<sequence length="710" mass="80416">MERRDSEPPPPIRVAARSVAASEGSSRSSRLSSIFSNRAVANIIERSNLNCGEWVLIFIEVCTSLTWNTIRNRRRNNIDLLENGLTDLMEIVDLYFRRALSVFGTLFAGYLADTYIGIYPVALINVVLHFSVASILLMEQVVKNNDYDFYHGIVWQTIGWSTIPLKATDFARMVFGLELMGRKNLKAVILFVFVCVWMNERSFGGIVVLVFGFFGPTQKTRIRCSFVLSGIGMIMYIYFRPDERKITHIPGIGNKIVGCVVTALWTKWKLQGRGNPTNWIELGLVRYQKYYVSKTKKLLKMYVLMLPTTGILFFVSTRQNFYLPIWHRMKPNGIFYYTGVVDGARIIMHCTMVLLVGVVVPLMVKMGMKRSFLRRFVVGYVCSLFCFYFAAYLLWQIEGIQPSSSVGLVRFINTGHLPVQVVSVDTEVLVFNRTIARGMGLTAALDASDRSLYLVMYRFGNITNFTTTITVLPKTFTGYVAMYPPAIASLAEWGSNIPVWQSPPGFNHPFLGRLCVSNLIRHTNTTVMFRVLNFTEYGYEPTNTIYSVSVIEGTLSNLQVPEGVYGISAKETELSGNMTITVGIGGVYFVILFSTPTSNQIAQDHIVKENEMSSYYTFGISVPFGLALVLCYVSLRTFLFTNSPEGLEGLCFGFLEALENSTSWVIWFGFQTWHPVFTSFAATVYSLVLTFLFFFCIFILMKYEELYKFG</sequence>
<keyword evidence="1" id="KW-0472">Membrane</keyword>
<feature type="transmembrane region" description="Helical" evidence="1">
    <location>
        <begin position="95"/>
        <end position="112"/>
    </location>
</feature>
<dbReference type="AlphaFoldDB" id="A0A8S9XUL9"/>
<organism evidence="2 3">
    <name type="scientific">Apolygus lucorum</name>
    <name type="common">Small green plant bug</name>
    <name type="synonym">Lygocoris lucorum</name>
    <dbReference type="NCBI Taxonomy" id="248454"/>
    <lineage>
        <taxon>Eukaryota</taxon>
        <taxon>Metazoa</taxon>
        <taxon>Ecdysozoa</taxon>
        <taxon>Arthropoda</taxon>
        <taxon>Hexapoda</taxon>
        <taxon>Insecta</taxon>
        <taxon>Pterygota</taxon>
        <taxon>Neoptera</taxon>
        <taxon>Paraneoptera</taxon>
        <taxon>Hemiptera</taxon>
        <taxon>Heteroptera</taxon>
        <taxon>Panheteroptera</taxon>
        <taxon>Cimicomorpha</taxon>
        <taxon>Miridae</taxon>
        <taxon>Mirini</taxon>
        <taxon>Apolygus</taxon>
    </lineage>
</organism>
<protein>
    <submittedName>
        <fullName evidence="2">Uncharacterized protein</fullName>
    </submittedName>
</protein>
<feature type="transmembrane region" description="Helical" evidence="1">
    <location>
        <begin position="220"/>
        <end position="239"/>
    </location>
</feature>
<feature type="transmembrane region" description="Helical" evidence="1">
    <location>
        <begin position="298"/>
        <end position="316"/>
    </location>
</feature>
<reference evidence="2" key="1">
    <citation type="journal article" date="2021" name="Mol. Ecol. Resour.">
        <title>Apolygus lucorum genome provides insights into omnivorousness and mesophyll feeding.</title>
        <authorList>
            <person name="Liu Y."/>
            <person name="Liu H."/>
            <person name="Wang H."/>
            <person name="Huang T."/>
            <person name="Liu B."/>
            <person name="Yang B."/>
            <person name="Yin L."/>
            <person name="Li B."/>
            <person name="Zhang Y."/>
            <person name="Zhang S."/>
            <person name="Jiang F."/>
            <person name="Zhang X."/>
            <person name="Ren Y."/>
            <person name="Wang B."/>
            <person name="Wang S."/>
            <person name="Lu Y."/>
            <person name="Wu K."/>
            <person name="Fan W."/>
            <person name="Wang G."/>
        </authorList>
    </citation>
    <scope>NUCLEOTIDE SEQUENCE</scope>
    <source>
        <strain evidence="2">12Hb</strain>
    </source>
</reference>
<dbReference type="InterPro" id="IPR036259">
    <property type="entry name" value="MFS_trans_sf"/>
</dbReference>
<evidence type="ECO:0000256" key="1">
    <source>
        <dbReference type="SAM" id="Phobius"/>
    </source>
</evidence>
<feature type="transmembrane region" description="Helical" evidence="1">
    <location>
        <begin position="376"/>
        <end position="395"/>
    </location>
</feature>
<keyword evidence="3" id="KW-1185">Reference proteome</keyword>
<feature type="transmembrane region" description="Helical" evidence="1">
    <location>
        <begin position="187"/>
        <end position="214"/>
    </location>
</feature>
<dbReference type="Proteomes" id="UP000466442">
    <property type="component" value="Unassembled WGS sequence"/>
</dbReference>
<proteinExistence type="predicted"/>
<gene>
    <name evidence="2" type="ORF">GE061_012455</name>
</gene>
<feature type="transmembrane region" description="Helical" evidence="1">
    <location>
        <begin position="677"/>
        <end position="701"/>
    </location>
</feature>
<dbReference type="Gene3D" id="1.20.1250.20">
    <property type="entry name" value="MFS general substrate transporter like domains"/>
    <property type="match status" value="1"/>
</dbReference>
<keyword evidence="1" id="KW-0812">Transmembrane</keyword>
<dbReference type="OrthoDB" id="6645151at2759"/>
<feature type="transmembrane region" description="Helical" evidence="1">
    <location>
        <begin position="346"/>
        <end position="364"/>
    </location>
</feature>
<feature type="transmembrane region" description="Helical" evidence="1">
    <location>
        <begin position="574"/>
        <end position="594"/>
    </location>
</feature>
<accession>A0A8S9XUL9</accession>